<dbReference type="Gene3D" id="3.40.50.300">
    <property type="entry name" value="P-loop containing nucleotide triphosphate hydrolases"/>
    <property type="match status" value="2"/>
</dbReference>
<evidence type="ECO:0000259" key="8">
    <source>
        <dbReference type="PROSITE" id="PS51192"/>
    </source>
</evidence>
<dbReference type="PROSITE" id="PS51192">
    <property type="entry name" value="HELICASE_ATP_BIND_1"/>
    <property type="match status" value="1"/>
</dbReference>
<evidence type="ECO:0000313" key="12">
    <source>
        <dbReference type="Proteomes" id="UP000668403"/>
    </source>
</evidence>
<dbReference type="Pfam" id="PF00270">
    <property type="entry name" value="DEAD"/>
    <property type="match status" value="1"/>
</dbReference>
<feature type="region of interest" description="Disordered" evidence="7">
    <location>
        <begin position="216"/>
        <end position="238"/>
    </location>
</feature>
<organism evidence="11 12">
    <name type="scientific">Leucobacter tardus</name>
    <dbReference type="NCBI Taxonomy" id="501483"/>
    <lineage>
        <taxon>Bacteria</taxon>
        <taxon>Bacillati</taxon>
        <taxon>Actinomycetota</taxon>
        <taxon>Actinomycetes</taxon>
        <taxon>Micrococcales</taxon>
        <taxon>Microbacteriaceae</taxon>
        <taxon>Leucobacter</taxon>
    </lineage>
</organism>
<feature type="domain" description="DEAD-box RNA helicase Q" evidence="10">
    <location>
        <begin position="142"/>
        <end position="170"/>
    </location>
</feature>
<dbReference type="GO" id="GO:0005524">
    <property type="term" value="F:ATP binding"/>
    <property type="evidence" value="ECO:0007669"/>
    <property type="project" value="UniProtKB-KW"/>
</dbReference>
<dbReference type="InterPro" id="IPR044742">
    <property type="entry name" value="DEAD/DEAH_RhlB"/>
</dbReference>
<feature type="domain" description="Helicase ATP-binding" evidence="8">
    <location>
        <begin position="173"/>
        <end position="374"/>
    </location>
</feature>
<comment type="similarity">
    <text evidence="5">Belongs to the DEAD box helicase family.</text>
</comment>
<dbReference type="SMART" id="SM00490">
    <property type="entry name" value="HELICc"/>
    <property type="match status" value="1"/>
</dbReference>
<dbReference type="SMART" id="SM00487">
    <property type="entry name" value="DEXDc"/>
    <property type="match status" value="1"/>
</dbReference>
<feature type="region of interest" description="Disordered" evidence="7">
    <location>
        <begin position="1"/>
        <end position="136"/>
    </location>
</feature>
<feature type="domain" description="Helicase C-terminal" evidence="9">
    <location>
        <begin position="395"/>
        <end position="542"/>
    </location>
</feature>
<keyword evidence="12" id="KW-1185">Reference proteome</keyword>
<dbReference type="GO" id="GO:0003724">
    <property type="term" value="F:RNA helicase activity"/>
    <property type="evidence" value="ECO:0007669"/>
    <property type="project" value="InterPro"/>
</dbReference>
<dbReference type="RefSeq" id="WP_208237154.1">
    <property type="nucleotide sequence ID" value="NZ_BAAAQU010000001.1"/>
</dbReference>
<dbReference type="GO" id="GO:0005829">
    <property type="term" value="C:cytosol"/>
    <property type="evidence" value="ECO:0007669"/>
    <property type="project" value="TreeGrafter"/>
</dbReference>
<keyword evidence="1" id="KW-0547">Nucleotide-binding</keyword>
<dbReference type="InterPro" id="IPR014001">
    <property type="entry name" value="Helicase_ATP-bd"/>
</dbReference>
<keyword evidence="3 11" id="KW-0347">Helicase</keyword>
<dbReference type="PROSITE" id="PS51194">
    <property type="entry name" value="HELICASE_CTER"/>
    <property type="match status" value="1"/>
</dbReference>
<dbReference type="InterPro" id="IPR050079">
    <property type="entry name" value="DEAD_box_RNA_helicase"/>
</dbReference>
<dbReference type="AlphaFoldDB" id="A0A939QI28"/>
<feature type="compositionally biased region" description="Basic and acidic residues" evidence="7">
    <location>
        <begin position="27"/>
        <end position="68"/>
    </location>
</feature>
<proteinExistence type="inferred from homology"/>
<reference evidence="11" key="1">
    <citation type="submission" date="2021-03" db="EMBL/GenBank/DDBJ databases">
        <title>Leucobacter chromiisoli sp. nov., isolated from chromium-containing soil of chemical plant.</title>
        <authorList>
            <person name="Xu Z."/>
        </authorList>
    </citation>
    <scope>NUCLEOTIDE SEQUENCE</scope>
    <source>
        <strain evidence="11">K 70/01</strain>
    </source>
</reference>
<evidence type="ECO:0000313" key="11">
    <source>
        <dbReference type="EMBL" id="MBO2989239.1"/>
    </source>
</evidence>
<dbReference type="GO" id="GO:0003676">
    <property type="term" value="F:nucleic acid binding"/>
    <property type="evidence" value="ECO:0007669"/>
    <property type="project" value="InterPro"/>
</dbReference>
<gene>
    <name evidence="11" type="ORF">J4H85_04400</name>
</gene>
<evidence type="ECO:0000256" key="4">
    <source>
        <dbReference type="ARBA" id="ARBA00022840"/>
    </source>
</evidence>
<evidence type="ECO:0000256" key="5">
    <source>
        <dbReference type="ARBA" id="ARBA00038437"/>
    </source>
</evidence>
<evidence type="ECO:0000256" key="6">
    <source>
        <dbReference type="PROSITE-ProRule" id="PRU00552"/>
    </source>
</evidence>
<dbReference type="GO" id="GO:0016787">
    <property type="term" value="F:hydrolase activity"/>
    <property type="evidence" value="ECO:0007669"/>
    <property type="project" value="UniProtKB-KW"/>
</dbReference>
<evidence type="ECO:0000256" key="2">
    <source>
        <dbReference type="ARBA" id="ARBA00022801"/>
    </source>
</evidence>
<dbReference type="InterPro" id="IPR014014">
    <property type="entry name" value="RNA_helicase_DEAD_Q_motif"/>
</dbReference>
<accession>A0A939QI28</accession>
<dbReference type="InterPro" id="IPR027417">
    <property type="entry name" value="P-loop_NTPase"/>
</dbReference>
<name>A0A939QI28_9MICO</name>
<dbReference type="CDD" id="cd18787">
    <property type="entry name" value="SF2_C_DEAD"/>
    <property type="match status" value="1"/>
</dbReference>
<dbReference type="PANTHER" id="PTHR47959:SF13">
    <property type="entry name" value="ATP-DEPENDENT RNA HELICASE RHLE"/>
    <property type="match status" value="1"/>
</dbReference>
<evidence type="ECO:0000259" key="10">
    <source>
        <dbReference type="PROSITE" id="PS51195"/>
    </source>
</evidence>
<dbReference type="PROSITE" id="PS51195">
    <property type="entry name" value="Q_MOTIF"/>
    <property type="match status" value="1"/>
</dbReference>
<keyword evidence="4" id="KW-0067">ATP-binding</keyword>
<comment type="caution">
    <text evidence="11">The sequence shown here is derived from an EMBL/GenBank/DDBJ whole genome shotgun (WGS) entry which is preliminary data.</text>
</comment>
<dbReference type="SUPFAM" id="SSF52540">
    <property type="entry name" value="P-loop containing nucleoside triphosphate hydrolases"/>
    <property type="match status" value="1"/>
</dbReference>
<evidence type="ECO:0000259" key="9">
    <source>
        <dbReference type="PROSITE" id="PS51194"/>
    </source>
</evidence>
<sequence length="542" mass="59290">MTQRKKRGYKAPGNYEPYRGKKPRRFARGEDPAPRGGADPRDENAGRKSASRDEPAGRKSAPRDERRPAAGSKRTQRGERSSAPAPSRAGRPAKPAEVREPRTTSSPPPHQRSARVFTFGADGEPGPQSSARGSDRTIPADASFAELGLGGNIVRTLGELGADRPFPIQSATIPDVLAGTDVLGRGRTGSGKTIAFAAPLVERMLHLKASGAFAADAAPHKSKAPLKRGERQRGTRARTRNPKALILAPTRELALQIDRTVQPIARSVGFYTAQLVGGVPIDPQIHALERGIDIVIGTPGRIQDLVQRRKLDLREVLITVVDEADHMCELGFLEPVQRILRDTVRGGQRLLFSATLDRDVDAIVEEFLRNPVVHEVASEAPEDTRHRVFVVLREHKDDVLVQLARHRRRTIVFTRTRAYAERVAGMLADAGVRSVALHGDLKQAVRERGLAKFSEGKADVLVATDVAARGIHVDDVELVVQADPPDEAKTYLHRAGRTGRAGNRGEVITVIPRTRQKRTREMLDEAGIEPEVFQDFVPGQQL</sequence>
<dbReference type="InterPro" id="IPR001650">
    <property type="entry name" value="Helicase_C-like"/>
</dbReference>
<protein>
    <submittedName>
        <fullName evidence="11">DEAD/DEAH box helicase</fullName>
    </submittedName>
</protein>
<dbReference type="CDD" id="cd00268">
    <property type="entry name" value="DEADc"/>
    <property type="match status" value="1"/>
</dbReference>
<feature type="short sequence motif" description="Q motif" evidence="6">
    <location>
        <begin position="142"/>
        <end position="170"/>
    </location>
</feature>
<dbReference type="PANTHER" id="PTHR47959">
    <property type="entry name" value="ATP-DEPENDENT RNA HELICASE RHLE-RELATED"/>
    <property type="match status" value="1"/>
</dbReference>
<feature type="compositionally biased region" description="Low complexity" evidence="7">
    <location>
        <begin position="81"/>
        <end position="93"/>
    </location>
</feature>
<dbReference type="InterPro" id="IPR011545">
    <property type="entry name" value="DEAD/DEAH_box_helicase_dom"/>
</dbReference>
<keyword evidence="2" id="KW-0378">Hydrolase</keyword>
<evidence type="ECO:0000256" key="1">
    <source>
        <dbReference type="ARBA" id="ARBA00022741"/>
    </source>
</evidence>
<evidence type="ECO:0000256" key="3">
    <source>
        <dbReference type="ARBA" id="ARBA00022806"/>
    </source>
</evidence>
<dbReference type="Pfam" id="PF00271">
    <property type="entry name" value="Helicase_C"/>
    <property type="match status" value="1"/>
</dbReference>
<dbReference type="Proteomes" id="UP000668403">
    <property type="component" value="Unassembled WGS sequence"/>
</dbReference>
<evidence type="ECO:0000256" key="7">
    <source>
        <dbReference type="SAM" id="MobiDB-lite"/>
    </source>
</evidence>
<dbReference type="EMBL" id="JAGFBF010000001">
    <property type="protein sequence ID" value="MBO2989239.1"/>
    <property type="molecule type" value="Genomic_DNA"/>
</dbReference>